<evidence type="ECO:0000256" key="1">
    <source>
        <dbReference type="ARBA" id="ARBA00004123"/>
    </source>
</evidence>
<dbReference type="STRING" id="291195.A0A437AKX7"/>
<proteinExistence type="inferred from homology"/>
<organism evidence="8 9">
    <name type="scientific">Tubulinosema ratisbonensis</name>
    <dbReference type="NCBI Taxonomy" id="291195"/>
    <lineage>
        <taxon>Eukaryota</taxon>
        <taxon>Fungi</taxon>
        <taxon>Fungi incertae sedis</taxon>
        <taxon>Microsporidia</taxon>
        <taxon>Tubulinosematoidea</taxon>
        <taxon>Tubulinosematidae</taxon>
        <taxon>Tubulinosema</taxon>
    </lineage>
</organism>
<evidence type="ECO:0000313" key="9">
    <source>
        <dbReference type="Proteomes" id="UP000282876"/>
    </source>
</evidence>
<accession>A0A437AKX7</accession>
<protein>
    <recommendedName>
        <fullName evidence="3">DNA polymerase alpha subunit B</fullName>
    </recommendedName>
</protein>
<dbReference type="InterPro" id="IPR054300">
    <property type="entry name" value="OB_DPOA2"/>
</dbReference>
<sequence>MDENFKEKILSNFKINKKDRLTIKPKNIKTQQNLFYHKKEHLEEFIKQRLLSLQDYFKEHLNVKEFKPANSICINSDYFYGMIINYENSKLSKDNIMIYNNIDDSNCVPVKLDITFLKNFSFFPGQVLAIKGKNVEGCNLVAENVFYLTEIDFNAVEKSVDTSDPLKIISCSGPFYDDINGFEVLDALLLQKVDLLILHGPLLKFDFNKTVIDPIKFYENEFIVKLESWLKKDTFSKIILIPSLDDFICKNVLPQSQYDLFSKNKRIIYFSNPANFFVNGFLFSTISSDIFMDLSAEEFFSINLQKKIKKDEGVDEKKEREQNQFLFTVDRPTRLCSHLIFQQTFLPVFPTKFNVSFSDCEYFKNQLVPNFFILSSKLQPFSKDVYFTKIINHGIQSNIEYKYFAKIIIKDENDYVVNLTKLIK</sequence>
<name>A0A437AKX7_9MICR</name>
<gene>
    <name evidence="8" type="ORF">TUBRATIS_16630</name>
</gene>
<evidence type="ECO:0000259" key="7">
    <source>
        <dbReference type="Pfam" id="PF22062"/>
    </source>
</evidence>
<keyword evidence="9" id="KW-1185">Reference proteome</keyword>
<dbReference type="OrthoDB" id="336885at2759"/>
<reference evidence="8 9" key="1">
    <citation type="submission" date="2018-10" db="EMBL/GenBank/DDBJ databases">
        <title>Draft genome sequence of the microsporidian Tubulinosema ratisbonensis.</title>
        <authorList>
            <person name="Polonais V."/>
            <person name="Peyretaillade E."/>
            <person name="Niehus S."/>
            <person name="Wawrzyniak I."/>
            <person name="Franchet A."/>
            <person name="Gaspin C."/>
            <person name="Reichstadt M."/>
            <person name="Belser C."/>
            <person name="Labadie K."/>
            <person name="Delbac F."/>
            <person name="Ferrandon D."/>
        </authorList>
    </citation>
    <scope>NUCLEOTIDE SEQUENCE [LARGE SCALE GENOMIC DNA]</scope>
    <source>
        <strain evidence="8 9">Franzen</strain>
    </source>
</reference>
<dbReference type="AlphaFoldDB" id="A0A437AKX7"/>
<evidence type="ECO:0000256" key="3">
    <source>
        <dbReference type="ARBA" id="ARBA00018596"/>
    </source>
</evidence>
<dbReference type="GO" id="GO:0005658">
    <property type="term" value="C:alpha DNA polymerase:primase complex"/>
    <property type="evidence" value="ECO:0007669"/>
    <property type="project" value="TreeGrafter"/>
</dbReference>
<evidence type="ECO:0000313" key="8">
    <source>
        <dbReference type="EMBL" id="RVD91853.1"/>
    </source>
</evidence>
<comment type="similarity">
    <text evidence="2">Belongs to the DNA polymerase alpha subunit B family.</text>
</comment>
<keyword evidence="5" id="KW-0539">Nucleus</keyword>
<feature type="domain" description="DNA polymerase alpha/delta/epsilon subunit B" evidence="6">
    <location>
        <begin position="168"/>
        <end position="383"/>
    </location>
</feature>
<evidence type="ECO:0000259" key="6">
    <source>
        <dbReference type="Pfam" id="PF04042"/>
    </source>
</evidence>
<evidence type="ECO:0000256" key="4">
    <source>
        <dbReference type="ARBA" id="ARBA00022705"/>
    </source>
</evidence>
<dbReference type="InterPro" id="IPR016722">
    <property type="entry name" value="DNA_pol_alpha_bsu"/>
</dbReference>
<dbReference type="Proteomes" id="UP000282876">
    <property type="component" value="Unassembled WGS sequence"/>
</dbReference>
<dbReference type="InterPro" id="IPR007185">
    <property type="entry name" value="DNA_pol_a/d/e_bsu"/>
</dbReference>
<dbReference type="PANTHER" id="PTHR23061">
    <property type="entry name" value="DNA POLYMERASE 2 ALPHA 70 KDA SUBUNIT"/>
    <property type="match status" value="1"/>
</dbReference>
<dbReference type="VEuPathDB" id="MicrosporidiaDB:TUBRATIS_16630"/>
<comment type="caution">
    <text evidence="8">The sequence shown here is derived from an EMBL/GenBank/DDBJ whole genome shotgun (WGS) entry which is preliminary data.</text>
</comment>
<dbReference type="Gene3D" id="3.60.21.60">
    <property type="match status" value="1"/>
</dbReference>
<dbReference type="Pfam" id="PF04042">
    <property type="entry name" value="DNA_pol_E_B"/>
    <property type="match status" value="1"/>
</dbReference>
<dbReference type="PANTHER" id="PTHR23061:SF12">
    <property type="entry name" value="DNA POLYMERASE ALPHA SUBUNIT B"/>
    <property type="match status" value="1"/>
</dbReference>
<comment type="subcellular location">
    <subcellularLocation>
        <location evidence="1">Nucleus</location>
    </subcellularLocation>
</comment>
<feature type="domain" description="DNA polymerase alpha subunit B OB" evidence="7">
    <location>
        <begin position="44"/>
        <end position="146"/>
    </location>
</feature>
<evidence type="ECO:0000256" key="5">
    <source>
        <dbReference type="ARBA" id="ARBA00023242"/>
    </source>
</evidence>
<dbReference type="Pfam" id="PF22062">
    <property type="entry name" value="OB_DPOA2"/>
    <property type="match status" value="1"/>
</dbReference>
<evidence type="ECO:0000256" key="2">
    <source>
        <dbReference type="ARBA" id="ARBA00007299"/>
    </source>
</evidence>
<dbReference type="GO" id="GO:0003677">
    <property type="term" value="F:DNA binding"/>
    <property type="evidence" value="ECO:0007669"/>
    <property type="project" value="InterPro"/>
</dbReference>
<dbReference type="GO" id="GO:0006270">
    <property type="term" value="P:DNA replication initiation"/>
    <property type="evidence" value="ECO:0007669"/>
    <property type="project" value="TreeGrafter"/>
</dbReference>
<keyword evidence="4" id="KW-0235">DNA replication</keyword>
<dbReference type="EMBL" id="RCSS01000388">
    <property type="protein sequence ID" value="RVD91853.1"/>
    <property type="molecule type" value="Genomic_DNA"/>
</dbReference>